<evidence type="ECO:0000313" key="2">
    <source>
        <dbReference type="Proteomes" id="UP000232722"/>
    </source>
</evidence>
<organism evidence="1 2">
    <name type="scientific">Rhizophagus irregularis</name>
    <dbReference type="NCBI Taxonomy" id="588596"/>
    <lineage>
        <taxon>Eukaryota</taxon>
        <taxon>Fungi</taxon>
        <taxon>Fungi incertae sedis</taxon>
        <taxon>Mucoromycota</taxon>
        <taxon>Glomeromycotina</taxon>
        <taxon>Glomeromycetes</taxon>
        <taxon>Glomerales</taxon>
        <taxon>Glomeraceae</taxon>
        <taxon>Rhizophagus</taxon>
    </lineage>
</organism>
<dbReference type="Proteomes" id="UP000232722">
    <property type="component" value="Unassembled WGS sequence"/>
</dbReference>
<comment type="caution">
    <text evidence="1">The sequence shown here is derived from an EMBL/GenBank/DDBJ whole genome shotgun (WGS) entry which is preliminary data.</text>
</comment>
<reference evidence="1 2" key="2">
    <citation type="submission" date="2017-09" db="EMBL/GenBank/DDBJ databases">
        <title>Extensive intraspecific genome diversity in a model arbuscular mycorrhizal fungus.</title>
        <authorList>
            <person name="Chen E.C."/>
            <person name="Morin E."/>
            <person name="Beaudet D."/>
            <person name="Noel J."/>
            <person name="Ndikumana S."/>
            <person name="Charron P."/>
            <person name="St-Onge C."/>
            <person name="Giorgi J."/>
            <person name="Grigoriev I.V."/>
            <person name="Roux C."/>
            <person name="Martin F.M."/>
            <person name="Corradi N."/>
        </authorList>
    </citation>
    <scope>NUCLEOTIDE SEQUENCE [LARGE SCALE GENOMIC DNA]</scope>
    <source>
        <strain evidence="1 2">A5</strain>
    </source>
</reference>
<accession>A0A2N0NIC4</accession>
<evidence type="ECO:0000313" key="1">
    <source>
        <dbReference type="EMBL" id="PKB94332.1"/>
    </source>
</evidence>
<gene>
    <name evidence="1" type="ORF">RhiirA5_507646</name>
</gene>
<sequence length="358" mass="42546">MLWKSYFNSKTFIKYDLLINSQSSMDKSFLRPGLYLLLVNPDLGLVVHWPEIGCYEENTSSQRKKNMTNLHRYLTKLTDHQLCLMSDNDLESFDWKMDNSDVDSDDDDDTCYEFEVKKSQEEQEDFKIYPGFEVNLSDKIKDEINNNNQDDILYIYIQLTASQLRSIAPTFPESEFQQELQKRLRGRKLHINRETMNMKSLEILIKYGLKMEDELLSPLHIEIITNLSWKKLRDSYRPFEDFINQESSEHEDISDEDLERIRRKYPDMEAQIDKKIAINSKTWYKLKKRYALTLIIVFDILRMTKNAGKSEEVAESTIQMFYNMFTDDETDPHNLVKKHTEKQQSWITSMWSAFKGSC</sequence>
<proteinExistence type="predicted"/>
<dbReference type="AlphaFoldDB" id="A0A2N0NIC4"/>
<dbReference type="EMBL" id="LLXJ01006253">
    <property type="protein sequence ID" value="PKB94332.1"/>
    <property type="molecule type" value="Genomic_DNA"/>
</dbReference>
<reference evidence="1 2" key="1">
    <citation type="submission" date="2016-04" db="EMBL/GenBank/DDBJ databases">
        <title>Genome analyses suggest a sexual origin of heterokaryosis in a supposedly ancient asexual fungus.</title>
        <authorList>
            <person name="Ropars J."/>
            <person name="Sedzielewska K."/>
            <person name="Noel J."/>
            <person name="Charron P."/>
            <person name="Farinelli L."/>
            <person name="Marton T."/>
            <person name="Kruger M."/>
            <person name="Pelin A."/>
            <person name="Brachmann A."/>
            <person name="Corradi N."/>
        </authorList>
    </citation>
    <scope>NUCLEOTIDE SEQUENCE [LARGE SCALE GENOMIC DNA]</scope>
    <source>
        <strain evidence="1 2">A5</strain>
    </source>
</reference>
<protein>
    <submittedName>
        <fullName evidence="1">Uncharacterized protein</fullName>
    </submittedName>
</protein>
<name>A0A2N0NIC4_9GLOM</name>